<dbReference type="InterPro" id="IPR038084">
    <property type="entry name" value="PduO/GlcC-like_sf"/>
</dbReference>
<sequence>MTKESFLLEELLREEEELQFVSFTNETALDIGLAIVQRAQAAGHAVTIDIRRGGQQLFHYACSGTSADNDDWAARKARVVERFQRSSYYLQVELQAAGRTIADRYLLDPTQYAPYNGAFPIRVRGAGMIGTIAVSGLAGDLDHLLITAALRDYLHAKGSLIEDTV</sequence>
<evidence type="ECO:0000313" key="2">
    <source>
        <dbReference type="EMBL" id="MFC5452756.1"/>
    </source>
</evidence>
<dbReference type="Proteomes" id="UP001596044">
    <property type="component" value="Unassembled WGS sequence"/>
</dbReference>
<dbReference type="HAMAP" id="MF_00761">
    <property type="entry name" value="UPF0303"/>
    <property type="match status" value="1"/>
</dbReference>
<proteinExistence type="inferred from homology"/>
<dbReference type="RefSeq" id="WP_270877792.1">
    <property type="nucleotide sequence ID" value="NZ_JAQFVF010000009.1"/>
</dbReference>
<dbReference type="PIRSF" id="PIRSF008757">
    <property type="entry name" value="UCP008757"/>
    <property type="match status" value="1"/>
</dbReference>
<evidence type="ECO:0000256" key="1">
    <source>
        <dbReference type="HAMAP-Rule" id="MF_00761"/>
    </source>
</evidence>
<dbReference type="Pfam" id="PF03928">
    <property type="entry name" value="HbpS-like"/>
    <property type="match status" value="1"/>
</dbReference>
<accession>A0ABW0KIP2</accession>
<dbReference type="EMBL" id="JBHSMJ010000063">
    <property type="protein sequence ID" value="MFC5452756.1"/>
    <property type="molecule type" value="Genomic_DNA"/>
</dbReference>
<name>A0ABW0KIP2_9BACL</name>
<comment type="similarity">
    <text evidence="1">Belongs to the UPF0303 family.</text>
</comment>
<organism evidence="2 3">
    <name type="scientific">Paenibacillus aestuarii</name>
    <dbReference type="NCBI Taxonomy" id="516965"/>
    <lineage>
        <taxon>Bacteria</taxon>
        <taxon>Bacillati</taxon>
        <taxon>Bacillota</taxon>
        <taxon>Bacilli</taxon>
        <taxon>Bacillales</taxon>
        <taxon>Paenibacillaceae</taxon>
        <taxon>Paenibacillus</taxon>
    </lineage>
</organism>
<dbReference type="PANTHER" id="PTHR28255">
    <property type="match status" value="1"/>
</dbReference>
<gene>
    <name evidence="2" type="ORF">ACFPOG_31605</name>
</gene>
<dbReference type="InterPro" id="IPR010371">
    <property type="entry name" value="YBR137W-like"/>
</dbReference>
<comment type="caution">
    <text evidence="2">The sequence shown here is derived from an EMBL/GenBank/DDBJ whole genome shotgun (WGS) entry which is preliminary data.</text>
</comment>
<dbReference type="InterPro" id="IPR005624">
    <property type="entry name" value="PduO/GlcC-like"/>
</dbReference>
<protein>
    <recommendedName>
        <fullName evidence="1">UPF0303 protein ACFPOG_31605</fullName>
    </recommendedName>
</protein>
<dbReference type="PANTHER" id="PTHR28255:SF1">
    <property type="entry name" value="UPF0303 PROTEIN YBR137W"/>
    <property type="match status" value="1"/>
</dbReference>
<dbReference type="NCBIfam" id="NF002696">
    <property type="entry name" value="PRK02487.1-5"/>
    <property type="match status" value="1"/>
</dbReference>
<dbReference type="SUPFAM" id="SSF143744">
    <property type="entry name" value="GlcG-like"/>
    <property type="match status" value="1"/>
</dbReference>
<evidence type="ECO:0000313" key="3">
    <source>
        <dbReference type="Proteomes" id="UP001596044"/>
    </source>
</evidence>
<dbReference type="Gene3D" id="3.30.450.150">
    <property type="entry name" value="Haem-degrading domain"/>
    <property type="match status" value="1"/>
</dbReference>
<keyword evidence="3" id="KW-1185">Reference proteome</keyword>
<reference evidence="3" key="1">
    <citation type="journal article" date="2019" name="Int. J. Syst. Evol. Microbiol.">
        <title>The Global Catalogue of Microorganisms (GCM) 10K type strain sequencing project: providing services to taxonomists for standard genome sequencing and annotation.</title>
        <authorList>
            <consortium name="The Broad Institute Genomics Platform"/>
            <consortium name="The Broad Institute Genome Sequencing Center for Infectious Disease"/>
            <person name="Wu L."/>
            <person name="Ma J."/>
        </authorList>
    </citation>
    <scope>NUCLEOTIDE SEQUENCE [LARGE SCALE GENOMIC DNA]</scope>
    <source>
        <strain evidence="3">KACC 11904</strain>
    </source>
</reference>